<accession>A0A812LMY5</accession>
<feature type="compositionally biased region" description="Basic and acidic residues" evidence="1">
    <location>
        <begin position="149"/>
        <end position="163"/>
    </location>
</feature>
<evidence type="ECO:0000313" key="3">
    <source>
        <dbReference type="Proteomes" id="UP000649617"/>
    </source>
</evidence>
<dbReference type="EMBL" id="CAJNIZ010006465">
    <property type="protein sequence ID" value="CAE7250247.1"/>
    <property type="molecule type" value="Genomic_DNA"/>
</dbReference>
<protein>
    <submittedName>
        <fullName evidence="2">Uncharacterized protein</fullName>
    </submittedName>
</protein>
<dbReference type="Proteomes" id="UP000649617">
    <property type="component" value="Unassembled WGS sequence"/>
</dbReference>
<feature type="region of interest" description="Disordered" evidence="1">
    <location>
        <begin position="1"/>
        <end position="50"/>
    </location>
</feature>
<dbReference type="OrthoDB" id="10691463at2759"/>
<dbReference type="AlphaFoldDB" id="A0A812LMY5"/>
<proteinExistence type="predicted"/>
<keyword evidence="3" id="KW-1185">Reference proteome</keyword>
<evidence type="ECO:0000313" key="2">
    <source>
        <dbReference type="EMBL" id="CAE7250247.1"/>
    </source>
</evidence>
<name>A0A812LMY5_SYMPI</name>
<gene>
    <name evidence="2" type="ORF">SPIL2461_LOCUS4783</name>
</gene>
<organism evidence="2 3">
    <name type="scientific">Symbiodinium pilosum</name>
    <name type="common">Dinoflagellate</name>
    <dbReference type="NCBI Taxonomy" id="2952"/>
    <lineage>
        <taxon>Eukaryota</taxon>
        <taxon>Sar</taxon>
        <taxon>Alveolata</taxon>
        <taxon>Dinophyceae</taxon>
        <taxon>Suessiales</taxon>
        <taxon>Symbiodiniaceae</taxon>
        <taxon>Symbiodinium</taxon>
    </lineage>
</organism>
<evidence type="ECO:0000256" key="1">
    <source>
        <dbReference type="SAM" id="MobiDB-lite"/>
    </source>
</evidence>
<reference evidence="2" key="1">
    <citation type="submission" date="2021-02" db="EMBL/GenBank/DDBJ databases">
        <authorList>
            <person name="Dougan E. K."/>
            <person name="Rhodes N."/>
            <person name="Thang M."/>
            <person name="Chan C."/>
        </authorList>
    </citation>
    <scope>NUCLEOTIDE SEQUENCE</scope>
</reference>
<feature type="compositionally biased region" description="Basic and acidic residues" evidence="1">
    <location>
        <begin position="83"/>
        <end position="97"/>
    </location>
</feature>
<sequence>MSGLRRRRPGSASETPALEDTSESTGLERPSESETRMVATEGRTAQVSPFWSERARAEAVLAAARPAGLDEAAEGASSARGSDSTELRADTGRTGADETRAQARAEVDELQQVQLAGPFPIGEPRSFGPGGVVAPLASVEGPGVQAQESLEHAVPQDRPEDARLGMRPGERLVVEKMRDLLRDLFDQNQRLIEQQQTLQGRVDKIEDVQPIMGDLSDKSSIWWSQVTRVAQDAYANWQRSVTAYARLLQAEMETLSLSGADVDLDHVKKKGVASTAGQRDIELRRAIVQKEMLAKGQKVLGVLVSELGCEVEWTGGTCKVVHPKRGVLPVVMTNQCPELDHDLTVSLIKEIENRRARLMQRALFVKALELAPMAVESQDVDQGYLRWLRDLSPDAPAELLAQVPPEWGSEVKGEDVPLNRRIRRQVRQAKHVVLHLYSGKTKAREFGSLPSSVYVLSIDISSGANMTSGALYRYLCQLCESGKVIGVLGGPPCATLSVLRQIQDGGPRPLRGRSGVARFSLEGLSAAEQSRVDKANILIFRMLLLYKIANEASEGNTFFALEGPQDPMTYHKKVDAQVPSFFAWPEVQYLGETEGMMVACFNQADFGHMITKPTSILTNSWKLYTLLHGRNDVYKPACREGTLSERIQRSPLWGKWAPAPGLCRALGEALIGWMSTTPQQRAVNEDEEQAVIKALSKGDQAFVEHCEKDHLGYRSAQDYDIPADWQEDAADPSAEPGAIKELQKPVRVVPLVFAEPIASKKDQLLAGGPMLHDNGPKGAIVKEPIQFEGTEDPNEEAPDLMADLQEDAGAAVAVRLLQSAFFLLFVT</sequence>
<feature type="region of interest" description="Disordered" evidence="1">
    <location>
        <begin position="143"/>
        <end position="163"/>
    </location>
</feature>
<comment type="caution">
    <text evidence="2">The sequence shown here is derived from an EMBL/GenBank/DDBJ whole genome shotgun (WGS) entry which is preliminary data.</text>
</comment>
<feature type="region of interest" description="Disordered" evidence="1">
    <location>
        <begin position="68"/>
        <end position="97"/>
    </location>
</feature>